<sequence length="183" mass="20397">MDPSHGAGLPHSIPCRIPIRIAKPNYQCYPIRSIGMTADFPVKGKPVRHPWVMLTRHWTVTPAAVGCDKSDTHVAWDVRHGAIHWIINRRSVLKETLESHQKGSSNNFQPPRRLRNAHSPHLPFSIVNEEALIGFIARRFGTTTAEGAPFTNTIDNLGPKRTNDDLKSLQCGGRWRDGQGAST</sequence>
<proteinExistence type="predicted"/>
<keyword evidence="3" id="KW-1185">Reference proteome</keyword>
<organism evidence="2 3">
    <name type="scientific">Pochonia chlamydosporia 170</name>
    <dbReference type="NCBI Taxonomy" id="1380566"/>
    <lineage>
        <taxon>Eukaryota</taxon>
        <taxon>Fungi</taxon>
        <taxon>Dikarya</taxon>
        <taxon>Ascomycota</taxon>
        <taxon>Pezizomycotina</taxon>
        <taxon>Sordariomycetes</taxon>
        <taxon>Hypocreomycetidae</taxon>
        <taxon>Hypocreales</taxon>
        <taxon>Clavicipitaceae</taxon>
        <taxon>Pochonia</taxon>
    </lineage>
</organism>
<dbReference type="AlphaFoldDB" id="A0A219APX1"/>
<feature type="region of interest" description="Disordered" evidence="1">
    <location>
        <begin position="151"/>
        <end position="183"/>
    </location>
</feature>
<dbReference type="GeneID" id="33937105"/>
<reference evidence="2 3" key="1">
    <citation type="journal article" date="2016" name="PLoS Pathog.">
        <title>Biosynthesis of antibiotic leucinostatins in bio-control fungus Purpureocillium lilacinum and their inhibition on phytophthora revealed by genome mining.</title>
        <authorList>
            <person name="Wang G."/>
            <person name="Liu Z."/>
            <person name="Lin R."/>
            <person name="Li E."/>
            <person name="Mao Z."/>
            <person name="Ling J."/>
            <person name="Yang Y."/>
            <person name="Yin W.B."/>
            <person name="Xie B."/>
        </authorList>
    </citation>
    <scope>NUCLEOTIDE SEQUENCE [LARGE SCALE GENOMIC DNA]</scope>
    <source>
        <strain evidence="2">170</strain>
    </source>
</reference>
<dbReference type="RefSeq" id="XP_022285094.1">
    <property type="nucleotide sequence ID" value="XM_022429912.1"/>
</dbReference>
<evidence type="ECO:0000313" key="3">
    <source>
        <dbReference type="Proteomes" id="UP000078397"/>
    </source>
</evidence>
<protein>
    <submittedName>
        <fullName evidence="2">Uncharacterized protein</fullName>
    </submittedName>
</protein>
<name>A0A219APX1_METCM</name>
<evidence type="ECO:0000256" key="1">
    <source>
        <dbReference type="SAM" id="MobiDB-lite"/>
    </source>
</evidence>
<dbReference type="KEGG" id="pchm:VFPPC_18270"/>
<gene>
    <name evidence="2" type="ORF">VFPPC_18270</name>
</gene>
<accession>A0A219APX1</accession>
<evidence type="ECO:0000313" key="2">
    <source>
        <dbReference type="EMBL" id="OWT42602.1"/>
    </source>
</evidence>
<dbReference type="Proteomes" id="UP000078397">
    <property type="component" value="Unassembled WGS sequence"/>
</dbReference>
<dbReference type="EMBL" id="LSBJ02000010">
    <property type="protein sequence ID" value="OWT42602.1"/>
    <property type="molecule type" value="Genomic_DNA"/>
</dbReference>
<comment type="caution">
    <text evidence="2">The sequence shown here is derived from an EMBL/GenBank/DDBJ whole genome shotgun (WGS) entry which is preliminary data.</text>
</comment>